<keyword evidence="4 11" id="KW-0547">Nucleotide-binding</keyword>
<comment type="cofactor">
    <cofactor evidence="11">
        <name>Mg(2+)</name>
        <dbReference type="ChEBI" id="CHEBI:18420"/>
    </cofactor>
    <cofactor evidence="11">
        <name>Mn(2+)</name>
        <dbReference type="ChEBI" id="CHEBI:29035"/>
    </cofactor>
    <text evidence="11">Binds 2 magnesium or manganese ions per subunit.</text>
</comment>
<keyword evidence="8 11" id="KW-0464">Manganese</keyword>
<dbReference type="RefSeq" id="WP_145204345.1">
    <property type="nucleotide sequence ID" value="NZ_CP036434.1"/>
</dbReference>
<evidence type="ECO:0000256" key="2">
    <source>
        <dbReference type="ARBA" id="ARBA00022598"/>
    </source>
</evidence>
<reference evidence="14 15" key="1">
    <citation type="submission" date="2019-02" db="EMBL/GenBank/DDBJ databases">
        <title>Deep-cultivation of Planctomycetes and their phenomic and genomic characterization uncovers novel biology.</title>
        <authorList>
            <person name="Wiegand S."/>
            <person name="Jogler M."/>
            <person name="Boedeker C."/>
            <person name="Pinto D."/>
            <person name="Vollmers J."/>
            <person name="Rivas-Marin E."/>
            <person name="Kohn T."/>
            <person name="Peeters S.H."/>
            <person name="Heuer A."/>
            <person name="Rast P."/>
            <person name="Oberbeckmann S."/>
            <person name="Bunk B."/>
            <person name="Jeske O."/>
            <person name="Meyerdierks A."/>
            <person name="Storesund J.E."/>
            <person name="Kallscheuer N."/>
            <person name="Luecker S."/>
            <person name="Lage O.M."/>
            <person name="Pohl T."/>
            <person name="Merkel B.J."/>
            <person name="Hornburger P."/>
            <person name="Mueller R.-W."/>
            <person name="Bruemmer F."/>
            <person name="Labrenz M."/>
            <person name="Spormann A.M."/>
            <person name="Op den Camp H."/>
            <person name="Overmann J."/>
            <person name="Amann R."/>
            <person name="Jetten M.S.M."/>
            <person name="Mascher T."/>
            <person name="Medema M.H."/>
            <person name="Devos D.P."/>
            <person name="Kaster A.-K."/>
            <person name="Ovreas L."/>
            <person name="Rohde M."/>
            <person name="Galperin M.Y."/>
            <person name="Jogler C."/>
        </authorList>
    </citation>
    <scope>NUCLEOTIDE SEQUENCE [LARGE SCALE GENOMIC DNA]</scope>
    <source>
        <strain evidence="14 15">Poly30</strain>
    </source>
</reference>
<dbReference type="InterPro" id="IPR013815">
    <property type="entry name" value="ATP_grasp_subdomain_1"/>
</dbReference>
<dbReference type="Pfam" id="PF08443">
    <property type="entry name" value="RimK"/>
    <property type="match status" value="1"/>
</dbReference>
<sequence length="306" mass="33166">MKIGILSRKSSLYSTARLVQAARARGHEVKVVDYLRCVMNIASHRPRVIYQDLELDCDVIIPRIGASNTFYGTAVVRQFEMMNVLSANSSVAISRSRDKLRSLQILSREGIGMPVTGFAHSPKDIQGVIDMVGGAPLVVKLLEGTQGVGVVLAETEKAAESVISAFRNLDANILVQEFIKEAGGADIRAFVVGDRVVASMLRQGPPGEFRSNLHRGGNAVRIKLTPEERECAKRAAKALGLRVAGVDMLRSNHGPLIMEVNSSPGLEGIEESTGVDVAAKIIAHLEKRHAELEKRDAEGKKRKVEG</sequence>
<evidence type="ECO:0000256" key="1">
    <source>
        <dbReference type="ARBA" id="ARBA00001936"/>
    </source>
</evidence>
<dbReference type="GO" id="GO:0009432">
    <property type="term" value="P:SOS response"/>
    <property type="evidence" value="ECO:0007669"/>
    <property type="project" value="TreeGrafter"/>
</dbReference>
<feature type="domain" description="ATP-grasp" evidence="13">
    <location>
        <begin position="103"/>
        <end position="286"/>
    </location>
</feature>
<dbReference type="InterPro" id="IPR023533">
    <property type="entry name" value="RimK"/>
</dbReference>
<accession>A0A518EZX3</accession>
<dbReference type="NCBIfam" id="TIGR00768">
    <property type="entry name" value="rimK_fam"/>
    <property type="match status" value="1"/>
</dbReference>
<feature type="binding site" evidence="11">
    <location>
        <position position="261"/>
    </location>
    <ligand>
        <name>Mn(2+)</name>
        <dbReference type="ChEBI" id="CHEBI:29035"/>
        <label>2</label>
    </ligand>
</feature>
<proteinExistence type="inferred from homology"/>
<dbReference type="InterPro" id="IPR013651">
    <property type="entry name" value="ATP-grasp_RimK-type"/>
</dbReference>
<comment type="cofactor">
    <cofactor evidence="1">
        <name>Mn(2+)</name>
        <dbReference type="ChEBI" id="CHEBI:29035"/>
    </cofactor>
</comment>
<feature type="binding site" evidence="11">
    <location>
        <position position="259"/>
    </location>
    <ligand>
        <name>Mg(2+)</name>
        <dbReference type="ChEBI" id="CHEBI:18420"/>
        <label>1</label>
    </ligand>
</feature>
<feature type="binding site" evidence="11">
    <location>
        <position position="247"/>
    </location>
    <ligand>
        <name>Mn(2+)</name>
        <dbReference type="ChEBI" id="CHEBI:29035"/>
        <label>1</label>
    </ligand>
</feature>
<feature type="binding site" evidence="11">
    <location>
        <position position="247"/>
    </location>
    <ligand>
        <name>Mg(2+)</name>
        <dbReference type="ChEBI" id="CHEBI:18420"/>
        <label>1</label>
    </ligand>
</feature>
<dbReference type="OrthoDB" id="9786585at2"/>
<evidence type="ECO:0000256" key="5">
    <source>
        <dbReference type="ARBA" id="ARBA00022840"/>
    </source>
</evidence>
<keyword evidence="5 11" id="KW-0067">ATP-binding</keyword>
<dbReference type="GO" id="GO:0018169">
    <property type="term" value="F:ribosomal S6-glutamic acid ligase activity"/>
    <property type="evidence" value="ECO:0007669"/>
    <property type="project" value="TreeGrafter"/>
</dbReference>
<dbReference type="PROSITE" id="PS50975">
    <property type="entry name" value="ATP_GRASP"/>
    <property type="match status" value="1"/>
</dbReference>
<gene>
    <name evidence="14" type="primary">rimK_2</name>
    <name evidence="11" type="synonym">rimK</name>
    <name evidence="14" type="ORF">Poly30_51940</name>
</gene>
<dbReference type="Gene3D" id="3.40.50.20">
    <property type="match status" value="1"/>
</dbReference>
<dbReference type="PANTHER" id="PTHR21621:SF7">
    <property type="entry name" value="RIBOSOMAL PROTEIN BS6--L-GLUTAMATE LIGASE"/>
    <property type="match status" value="1"/>
</dbReference>
<evidence type="ECO:0000256" key="9">
    <source>
        <dbReference type="ARBA" id="ARBA00061239"/>
    </source>
</evidence>
<comment type="similarity">
    <text evidence="11">Belongs to the RimK family.</text>
</comment>
<feature type="binding site" evidence="11">
    <location>
        <position position="140"/>
    </location>
    <ligand>
        <name>ATP</name>
        <dbReference type="ChEBI" id="CHEBI:30616"/>
    </ligand>
</feature>
<dbReference type="SUPFAM" id="SSF56059">
    <property type="entry name" value="Glutathione synthetase ATP-binding domain-like"/>
    <property type="match status" value="1"/>
</dbReference>
<feature type="binding site" evidence="11">
    <location>
        <begin position="177"/>
        <end position="178"/>
    </location>
    <ligand>
        <name>ATP</name>
        <dbReference type="ChEBI" id="CHEBI:30616"/>
    </ligand>
</feature>
<protein>
    <recommendedName>
        <fullName evidence="10 11">Probable alpha-L-glutamate ligase</fullName>
        <ecNumber evidence="11">6.3.2.-</ecNumber>
    </recommendedName>
</protein>
<evidence type="ECO:0000256" key="12">
    <source>
        <dbReference type="SAM" id="Coils"/>
    </source>
</evidence>
<organism evidence="14 15">
    <name type="scientific">Saltatorellus ferox</name>
    <dbReference type="NCBI Taxonomy" id="2528018"/>
    <lineage>
        <taxon>Bacteria</taxon>
        <taxon>Pseudomonadati</taxon>
        <taxon>Planctomycetota</taxon>
        <taxon>Planctomycetia</taxon>
        <taxon>Planctomycetia incertae sedis</taxon>
        <taxon>Saltatorellus</taxon>
    </lineage>
</organism>
<dbReference type="GO" id="GO:0046872">
    <property type="term" value="F:metal ion binding"/>
    <property type="evidence" value="ECO:0007669"/>
    <property type="project" value="UniProtKB-KW"/>
</dbReference>
<feature type="binding site" evidence="11">
    <location>
        <position position="261"/>
    </location>
    <ligand>
        <name>Mg(2+)</name>
        <dbReference type="ChEBI" id="CHEBI:18420"/>
        <label>2</label>
    </ligand>
</feature>
<dbReference type="Pfam" id="PF18030">
    <property type="entry name" value="Rimk_N"/>
    <property type="match status" value="1"/>
</dbReference>
<keyword evidence="7 11" id="KW-0648">Protein biosynthesis</keyword>
<dbReference type="InterPro" id="IPR004666">
    <property type="entry name" value="Rp_bS6_RimK/Lys_biosynth_LsyX"/>
</dbReference>
<dbReference type="GO" id="GO:0005524">
    <property type="term" value="F:ATP binding"/>
    <property type="evidence" value="ECO:0007669"/>
    <property type="project" value="UniProtKB-UniRule"/>
</dbReference>
<comment type="similarity">
    <text evidence="9">In the C-terminal section; belongs to the RimK family.</text>
</comment>
<dbReference type="AlphaFoldDB" id="A0A518EZX3"/>
<keyword evidence="6 11" id="KW-0460">Magnesium</keyword>
<dbReference type="InterPro" id="IPR041107">
    <property type="entry name" value="Rimk_N"/>
</dbReference>
<dbReference type="EC" id="6.3.2.-" evidence="11"/>
<dbReference type="FunFam" id="3.30.1490.20:FF:000005">
    <property type="entry name" value="Probable alpha-L-glutamate ligase 1"/>
    <property type="match status" value="1"/>
</dbReference>
<dbReference type="Proteomes" id="UP000320390">
    <property type="component" value="Chromosome"/>
</dbReference>
<evidence type="ECO:0000256" key="6">
    <source>
        <dbReference type="ARBA" id="ARBA00022842"/>
    </source>
</evidence>
<evidence type="ECO:0000313" key="15">
    <source>
        <dbReference type="Proteomes" id="UP000320390"/>
    </source>
</evidence>
<feature type="binding site" evidence="11">
    <location>
        <position position="259"/>
    </location>
    <ligand>
        <name>Mn(2+)</name>
        <dbReference type="ChEBI" id="CHEBI:29035"/>
        <label>2</label>
    </ligand>
</feature>
<dbReference type="NCBIfam" id="NF007764">
    <property type="entry name" value="PRK10446.1"/>
    <property type="match status" value="1"/>
</dbReference>
<feature type="binding site" evidence="11">
    <location>
        <position position="259"/>
    </location>
    <ligand>
        <name>Mg(2+)</name>
        <dbReference type="ChEBI" id="CHEBI:18420"/>
        <label>2</label>
    </ligand>
</feature>
<dbReference type="Gene3D" id="3.30.1490.20">
    <property type="entry name" value="ATP-grasp fold, A domain"/>
    <property type="match status" value="1"/>
</dbReference>
<dbReference type="InterPro" id="IPR011761">
    <property type="entry name" value="ATP-grasp"/>
</dbReference>
<evidence type="ECO:0000259" key="13">
    <source>
        <dbReference type="PROSITE" id="PS50975"/>
    </source>
</evidence>
<dbReference type="EMBL" id="CP036434">
    <property type="protein sequence ID" value="QDV09636.1"/>
    <property type="molecule type" value="Genomic_DNA"/>
</dbReference>
<keyword evidence="15" id="KW-1185">Reference proteome</keyword>
<evidence type="ECO:0000256" key="4">
    <source>
        <dbReference type="ARBA" id="ARBA00022741"/>
    </source>
</evidence>
<name>A0A518EZX3_9BACT</name>
<evidence type="ECO:0000256" key="7">
    <source>
        <dbReference type="ARBA" id="ARBA00022917"/>
    </source>
</evidence>
<feature type="binding site" evidence="11">
    <location>
        <position position="259"/>
    </location>
    <ligand>
        <name>Mn(2+)</name>
        <dbReference type="ChEBI" id="CHEBI:29035"/>
        <label>1</label>
    </ligand>
</feature>
<evidence type="ECO:0000256" key="10">
    <source>
        <dbReference type="ARBA" id="ARBA00072141"/>
    </source>
</evidence>
<feature type="binding site" evidence="11">
    <location>
        <begin position="210"/>
        <end position="212"/>
    </location>
    <ligand>
        <name>ATP</name>
        <dbReference type="ChEBI" id="CHEBI:30616"/>
    </ligand>
</feature>
<keyword evidence="3 11" id="KW-0479">Metal-binding</keyword>
<feature type="coiled-coil region" evidence="12">
    <location>
        <begin position="275"/>
        <end position="302"/>
    </location>
</feature>
<dbReference type="HAMAP" id="MF_01552">
    <property type="entry name" value="RimK"/>
    <property type="match status" value="1"/>
</dbReference>
<dbReference type="Gene3D" id="3.30.470.20">
    <property type="entry name" value="ATP-grasp fold, B domain"/>
    <property type="match status" value="1"/>
</dbReference>
<evidence type="ECO:0000256" key="8">
    <source>
        <dbReference type="ARBA" id="ARBA00023211"/>
    </source>
</evidence>
<dbReference type="GO" id="GO:0006412">
    <property type="term" value="P:translation"/>
    <property type="evidence" value="ECO:0007669"/>
    <property type="project" value="UniProtKB-KW"/>
</dbReference>
<evidence type="ECO:0000256" key="3">
    <source>
        <dbReference type="ARBA" id="ARBA00022723"/>
    </source>
</evidence>
<feature type="binding site" evidence="11">
    <location>
        <position position="186"/>
    </location>
    <ligand>
        <name>ATP</name>
        <dbReference type="ChEBI" id="CHEBI:30616"/>
    </ligand>
</feature>
<keyword evidence="2 11" id="KW-0436">Ligase</keyword>
<evidence type="ECO:0000313" key="14">
    <source>
        <dbReference type="EMBL" id="QDV09636.1"/>
    </source>
</evidence>
<keyword evidence="12" id="KW-0175">Coiled coil</keyword>
<dbReference type="GO" id="GO:0005737">
    <property type="term" value="C:cytoplasm"/>
    <property type="evidence" value="ECO:0007669"/>
    <property type="project" value="TreeGrafter"/>
</dbReference>
<dbReference type="PANTHER" id="PTHR21621">
    <property type="entry name" value="RIBOSOMAL PROTEIN S6 MODIFICATION PROTEIN"/>
    <property type="match status" value="1"/>
</dbReference>
<evidence type="ECO:0000256" key="11">
    <source>
        <dbReference type="HAMAP-Rule" id="MF_01552"/>
    </source>
</evidence>